<comment type="caution">
    <text evidence="1">The sequence shown here is derived from an EMBL/GenBank/DDBJ whole genome shotgun (WGS) entry which is preliminary data.</text>
</comment>
<accession>A0AC60PWR2</accession>
<keyword evidence="2" id="KW-1185">Reference proteome</keyword>
<reference evidence="1 2" key="1">
    <citation type="journal article" date="2020" name="Cell">
        <title>Large-Scale Comparative Analyses of Tick Genomes Elucidate Their Genetic Diversity and Vector Capacities.</title>
        <authorList>
            <consortium name="Tick Genome and Microbiome Consortium (TIGMIC)"/>
            <person name="Jia N."/>
            <person name="Wang J."/>
            <person name="Shi W."/>
            <person name="Du L."/>
            <person name="Sun Y."/>
            <person name="Zhan W."/>
            <person name="Jiang J.F."/>
            <person name="Wang Q."/>
            <person name="Zhang B."/>
            <person name="Ji P."/>
            <person name="Bell-Sakyi L."/>
            <person name="Cui X.M."/>
            <person name="Yuan T.T."/>
            <person name="Jiang B.G."/>
            <person name="Yang W.F."/>
            <person name="Lam T.T."/>
            <person name="Chang Q.C."/>
            <person name="Ding S.J."/>
            <person name="Wang X.J."/>
            <person name="Zhu J.G."/>
            <person name="Ruan X.D."/>
            <person name="Zhao L."/>
            <person name="Wei J.T."/>
            <person name="Ye R.Z."/>
            <person name="Que T.C."/>
            <person name="Du C.H."/>
            <person name="Zhou Y.H."/>
            <person name="Cheng J.X."/>
            <person name="Dai P.F."/>
            <person name="Guo W.B."/>
            <person name="Han X.H."/>
            <person name="Huang E.J."/>
            <person name="Li L.F."/>
            <person name="Wei W."/>
            <person name="Gao Y.C."/>
            <person name="Liu J.Z."/>
            <person name="Shao H.Z."/>
            <person name="Wang X."/>
            <person name="Wang C.C."/>
            <person name="Yang T.C."/>
            <person name="Huo Q.B."/>
            <person name="Li W."/>
            <person name="Chen H.Y."/>
            <person name="Chen S.E."/>
            <person name="Zhou L.G."/>
            <person name="Ni X.B."/>
            <person name="Tian J.H."/>
            <person name="Sheng Y."/>
            <person name="Liu T."/>
            <person name="Pan Y.S."/>
            <person name="Xia L.Y."/>
            <person name="Li J."/>
            <person name="Zhao F."/>
            <person name="Cao W.C."/>
        </authorList>
    </citation>
    <scope>NUCLEOTIDE SEQUENCE [LARGE SCALE GENOMIC DNA]</scope>
    <source>
        <strain evidence="1">Iper-2018</strain>
    </source>
</reference>
<dbReference type="EMBL" id="JABSTQ010009937">
    <property type="protein sequence ID" value="KAG0424777.1"/>
    <property type="molecule type" value="Genomic_DNA"/>
</dbReference>
<gene>
    <name evidence="1" type="ORF">HPB47_027998</name>
</gene>
<feature type="non-terminal residue" evidence="1">
    <location>
        <position position="1"/>
    </location>
</feature>
<evidence type="ECO:0000313" key="1">
    <source>
        <dbReference type="EMBL" id="KAG0424777.1"/>
    </source>
</evidence>
<dbReference type="Proteomes" id="UP000805193">
    <property type="component" value="Unassembled WGS sequence"/>
</dbReference>
<evidence type="ECO:0000313" key="2">
    <source>
        <dbReference type="Proteomes" id="UP000805193"/>
    </source>
</evidence>
<name>A0AC60PWR2_IXOPE</name>
<sequence length="1320" mass="144084">PKWQPKELRRKDYVTSLGSKLQHNTRSCQQREGEEASSEIAHGNLHGTPNDVTGSATRCDPEDWENAVGHRCDPERRRVSDELHLLRASLVTAATPADARIMQWYSQQVANHPSVVILVVFSLATTAIVVSFTTRELPSFKDPLLGFEPRGTVLAQRATAWNNLLAGSSWNGPLSMYPGPQEQQGPSLPSTTEASAAATPSTNVDAEQQTATLLTPASNESQPEVAAVPDEREDGAFGRLMQGPPVLGPGADKDKRKMDSQDSGDKKLPGKGKGKWRFRGAVPRAGAGSGSGGGGRFFCSDPARNHGHMVFGARHGNQPVDDPGGTRGAGLFSWEALQSVCRLDTEALRAPPSFQSLCEREQQRGASPCCASWSIPNYVALLHNRSSCLLVTPADVTEVRCFISYGYAGEGPCPASNIAALFIAASMKLSHDCTTDALLCRGVPQECTEYNAVYNILHFLADADFLGPRATTRGGDDDGGKLNGTSLQRGGVLSYTNVFLPIAQSVTAMPYFKELESDGALYDNVTEVVAMELGLKHALFDEYLVHDTLYVALAGVAVLAVMWAYTQSFLVTLVTCLAVLFSLGTAYFLYTTVYRVPFFPFMNILTLTIAIGIGADDAFLYCKTWGSAKAEKNNGTLVKLVRDTLHHACLSMLVTSVTTAAAFFASFSSSITAVRCFSLFAGTAVLANFFFTVTWLPAALIVAEKWCSSACCLCVPPFGVYLPRLRRFWCCSPLCAALWRLHHGCSEASRVFFDKLLPCAVIRLRWFWLASLASLAAAGAFVVLCRPRLSLPESKEFQVLSAGHPFERYDLELKKRFWFEKARNKVRQRFSLFRYIKKQMRLSCLDSVRTHWRHLLGSSVNLAVRHIFYFSLSFFLGSKNFCQRYKRAFLKTFKSWMERRCVDSFQQADRSPCCESSRFPYAEDVFGLCLRRAIASLHHSPGYYFIPGVAGPRFLRDGRVGAVVLEYDSVYTYSNAHADMDAFRTRVDGWVSREMQGAPAGMRNGWFTSELEFYDLQGSLSRGTLVAMGVAVSVSFVALLVTTLNLLVSLYAIVTIACIIFTTVGALVLLGWKLNVLESITVSVAIGLAVDFTIHYGVAYRLSPQEDRESSVIQSLSRIGSPVAMAAFTTFLSGALMFPSLVLAYLQVGTFLMLVTGVSWTYATFFFQSLLSVAGPQRGRFQLDYPSLRCCETSAPPAVDKTVYALSESTLSTSSASCPAVSAQQIPTSESHELEPLTLSAVLNGAAAVKRSGKKKFRQRSGSLSAAAAARTHGARRKVSLPVVSVTFHGDPSPRHVSGATSSSTIVCGADEDNRDDPVV</sequence>
<proteinExistence type="predicted"/>
<protein>
    <submittedName>
        <fullName evidence="1">Uncharacterized protein</fullName>
    </submittedName>
</protein>
<organism evidence="1 2">
    <name type="scientific">Ixodes persulcatus</name>
    <name type="common">Taiga tick</name>
    <dbReference type="NCBI Taxonomy" id="34615"/>
    <lineage>
        <taxon>Eukaryota</taxon>
        <taxon>Metazoa</taxon>
        <taxon>Ecdysozoa</taxon>
        <taxon>Arthropoda</taxon>
        <taxon>Chelicerata</taxon>
        <taxon>Arachnida</taxon>
        <taxon>Acari</taxon>
        <taxon>Parasitiformes</taxon>
        <taxon>Ixodida</taxon>
        <taxon>Ixodoidea</taxon>
        <taxon>Ixodidae</taxon>
        <taxon>Ixodinae</taxon>
        <taxon>Ixodes</taxon>
    </lineage>
</organism>